<feature type="compositionally biased region" description="Basic and acidic residues" evidence="2">
    <location>
        <begin position="506"/>
        <end position="516"/>
    </location>
</feature>
<evidence type="ECO:0000256" key="2">
    <source>
        <dbReference type="SAM" id="MobiDB-lite"/>
    </source>
</evidence>
<feature type="compositionally biased region" description="Low complexity" evidence="2">
    <location>
        <begin position="444"/>
        <end position="463"/>
    </location>
</feature>
<feature type="region of interest" description="Disordered" evidence="2">
    <location>
        <begin position="921"/>
        <end position="940"/>
    </location>
</feature>
<feature type="compositionally biased region" description="Low complexity" evidence="2">
    <location>
        <begin position="399"/>
        <end position="411"/>
    </location>
</feature>
<organism evidence="3 4">
    <name type="scientific">Acer saccharum</name>
    <name type="common">Sugar maple</name>
    <dbReference type="NCBI Taxonomy" id="4024"/>
    <lineage>
        <taxon>Eukaryota</taxon>
        <taxon>Viridiplantae</taxon>
        <taxon>Streptophyta</taxon>
        <taxon>Embryophyta</taxon>
        <taxon>Tracheophyta</taxon>
        <taxon>Spermatophyta</taxon>
        <taxon>Magnoliopsida</taxon>
        <taxon>eudicotyledons</taxon>
        <taxon>Gunneridae</taxon>
        <taxon>Pentapetalae</taxon>
        <taxon>rosids</taxon>
        <taxon>malvids</taxon>
        <taxon>Sapindales</taxon>
        <taxon>Sapindaceae</taxon>
        <taxon>Hippocastanoideae</taxon>
        <taxon>Acereae</taxon>
        <taxon>Acer</taxon>
    </lineage>
</organism>
<protein>
    <submittedName>
        <fullName evidence="3">Uncharacterized protein</fullName>
    </submittedName>
</protein>
<feature type="compositionally biased region" description="Polar residues" evidence="2">
    <location>
        <begin position="614"/>
        <end position="624"/>
    </location>
</feature>
<feature type="region of interest" description="Disordered" evidence="2">
    <location>
        <begin position="48"/>
        <end position="89"/>
    </location>
</feature>
<feature type="region of interest" description="Disordered" evidence="2">
    <location>
        <begin position="359"/>
        <end position="639"/>
    </location>
</feature>
<evidence type="ECO:0000256" key="1">
    <source>
        <dbReference type="SAM" id="Coils"/>
    </source>
</evidence>
<feature type="region of interest" description="Disordered" evidence="2">
    <location>
        <begin position="948"/>
        <end position="971"/>
    </location>
</feature>
<reference evidence="3" key="2">
    <citation type="submission" date="2023-06" db="EMBL/GenBank/DDBJ databases">
        <authorList>
            <person name="Swenson N.G."/>
            <person name="Wegrzyn J.L."/>
            <person name="Mcevoy S.L."/>
        </authorList>
    </citation>
    <scope>NUCLEOTIDE SEQUENCE</scope>
    <source>
        <strain evidence="3">NS2018</strain>
        <tissue evidence="3">Leaf</tissue>
    </source>
</reference>
<feature type="coiled-coil region" evidence="1">
    <location>
        <begin position="709"/>
        <end position="806"/>
    </location>
</feature>
<evidence type="ECO:0000313" key="4">
    <source>
        <dbReference type="Proteomes" id="UP001168877"/>
    </source>
</evidence>
<feature type="compositionally biased region" description="Polar residues" evidence="2">
    <location>
        <begin position="51"/>
        <end position="70"/>
    </location>
</feature>
<comment type="caution">
    <text evidence="3">The sequence shown here is derived from an EMBL/GenBank/DDBJ whole genome shotgun (WGS) entry which is preliminary data.</text>
</comment>
<sequence length="971" mass="105943">MDPSLRSFLFNRMMQAMGLSDKCTADKIESLIRNFRPDSPVPISVYIPSFEDTSNPDVSPPTFDSDSPAMTRSPKTTSSKRRSTRAPRESLLDVQTVVDSDVEDHQRDRLLFSPARPCSFDTEVNVVSEGELRKYKSRFDIPDSVTLMLPGDRAVWNPPENAVAIYGAMLSCGVTLPLQPFIARVTGLLHPARSAIFILLDRRAMVAHTFFSPRQWRTGFLRVWRTLVKLRSPVMRRSRVSSGGFPTSNKRWKNSWFFIGGEWGRNVPALTRHNLLARKVPRHFTSPEAWSKAAPALTDREVSHLAAAAVLPLDSRGRSFLLDEEKMISSEIFTRLHARLPRLCDFDTVCDLQARAVKNSEAASKRHAAGLAKDGIASPDGDDHSNGGEEAGDVSRGGPVNTPAAPAAVTPSHKGKEKAGASSGVGSVEGRRVESGPSPVRPKVVASTPAASTAATVPAATAPNRKGKEKVGVSGVASDIPIFDADVPETPLDPASDLAPRARNKRPAESASDHSARPPKRASRVVQFVVSSDEEDVQEPAVAEAPSTQPEGSAEVENVAAPPFEGVNEQTLPATPPRPASPRPASPAVVAGEPGVSDQPRPSGPSKSTDRPGPSNQAGTSASGSGLAREVPPTGPVEADEGNVSLFDFSATEICSHLANNDVYIGDGWGHVKNKSCNKKMEFFFNCHSLMMSEMGESYKFGIRASREIKRLREQASVLAAEKLSAEESHVQQLAQLRESSDGHLSARLAAEEKLSAAEEEIRSLKELLSSSQESFAARLEAERVAEEAKEKAEQETADLRNQLSSRDLIFENLKAVLEAESVDRFKRSPAYDAFLLHEFEKGMRQAKKFFAMKDHSNEKALKRFDKSLQQHMAHGVDSIKDQMKRWKAHCRYNRTEPHPMHLEIPSKRAFNTYYSGQKGSFSGSGAEPDLGPVAGRDYEPFMPTEDEAVIWPSDEEIEDEEDSEGPPAAG</sequence>
<evidence type="ECO:0000313" key="3">
    <source>
        <dbReference type="EMBL" id="KAK0606520.1"/>
    </source>
</evidence>
<feature type="compositionally biased region" description="Pro residues" evidence="2">
    <location>
        <begin position="574"/>
        <end position="585"/>
    </location>
</feature>
<keyword evidence="1" id="KW-0175">Coiled coil</keyword>
<dbReference type="EMBL" id="JAUESC010000001">
    <property type="protein sequence ID" value="KAK0606520.1"/>
    <property type="molecule type" value="Genomic_DNA"/>
</dbReference>
<accession>A0AA39W868</accession>
<reference evidence="3" key="1">
    <citation type="journal article" date="2022" name="Plant J.">
        <title>Strategies of tolerance reflected in two North American maple genomes.</title>
        <authorList>
            <person name="McEvoy S.L."/>
            <person name="Sezen U.U."/>
            <person name="Trouern-Trend A."/>
            <person name="McMahon S.M."/>
            <person name="Schaberg P.G."/>
            <person name="Yang J."/>
            <person name="Wegrzyn J.L."/>
            <person name="Swenson N.G."/>
        </authorList>
    </citation>
    <scope>NUCLEOTIDE SEQUENCE</scope>
    <source>
        <strain evidence="3">NS2018</strain>
    </source>
</reference>
<proteinExistence type="predicted"/>
<gene>
    <name evidence="3" type="ORF">LWI29_000080</name>
</gene>
<keyword evidence="4" id="KW-1185">Reference proteome</keyword>
<dbReference type="AlphaFoldDB" id="A0AA39W868"/>
<feature type="compositionally biased region" description="Acidic residues" evidence="2">
    <location>
        <begin position="948"/>
        <end position="965"/>
    </location>
</feature>
<dbReference type="Proteomes" id="UP001168877">
    <property type="component" value="Unassembled WGS sequence"/>
</dbReference>
<name>A0AA39W868_ACESA</name>